<evidence type="ECO:0000256" key="3">
    <source>
        <dbReference type="ARBA" id="ARBA00012388"/>
    </source>
</evidence>
<dbReference type="Pfam" id="PF04457">
    <property type="entry name" value="MJ1316"/>
    <property type="match status" value="1"/>
</dbReference>
<dbReference type="Proteomes" id="UP000799777">
    <property type="component" value="Unassembled WGS sequence"/>
</dbReference>
<evidence type="ECO:0000256" key="2">
    <source>
        <dbReference type="ARBA" id="ARBA00010912"/>
    </source>
</evidence>
<dbReference type="InterPro" id="IPR036691">
    <property type="entry name" value="Endo/exonu/phosph_ase_sf"/>
</dbReference>
<evidence type="ECO:0000259" key="11">
    <source>
        <dbReference type="Pfam" id="PF03372"/>
    </source>
</evidence>
<evidence type="ECO:0000256" key="8">
    <source>
        <dbReference type="ARBA" id="ARBA00023242"/>
    </source>
</evidence>
<dbReference type="GO" id="GO:0031123">
    <property type="term" value="P:RNA 3'-end processing"/>
    <property type="evidence" value="ECO:0007669"/>
    <property type="project" value="InterPro"/>
</dbReference>
<dbReference type="Pfam" id="PF01909">
    <property type="entry name" value="NTP_transf_2"/>
    <property type="match status" value="1"/>
</dbReference>
<feature type="compositionally biased region" description="Acidic residues" evidence="9">
    <location>
        <begin position="1078"/>
        <end position="1097"/>
    </location>
</feature>
<evidence type="ECO:0000256" key="5">
    <source>
        <dbReference type="ARBA" id="ARBA00022679"/>
    </source>
</evidence>
<feature type="domain" description="Polymerase nucleotidyl transferase" evidence="10">
    <location>
        <begin position="660"/>
        <end position="689"/>
    </location>
</feature>
<feature type="region of interest" description="Disordered" evidence="9">
    <location>
        <begin position="1077"/>
        <end position="1113"/>
    </location>
</feature>
<proteinExistence type="inferred from homology"/>
<dbReference type="InterPro" id="IPR005135">
    <property type="entry name" value="Endo/exonuclease/phosphatase"/>
</dbReference>
<dbReference type="GO" id="GO:0005634">
    <property type="term" value="C:nucleus"/>
    <property type="evidence" value="ECO:0007669"/>
    <property type="project" value="UniProtKB-SubCell"/>
</dbReference>
<dbReference type="Pfam" id="PF03372">
    <property type="entry name" value="Exo_endo_phos"/>
    <property type="match status" value="1"/>
</dbReference>
<dbReference type="GO" id="GO:0005524">
    <property type="term" value="F:ATP binding"/>
    <property type="evidence" value="ECO:0007669"/>
    <property type="project" value="UniProtKB-KW"/>
</dbReference>
<evidence type="ECO:0000256" key="9">
    <source>
        <dbReference type="SAM" id="MobiDB-lite"/>
    </source>
</evidence>
<keyword evidence="4" id="KW-0507">mRNA processing</keyword>
<dbReference type="EMBL" id="ML978238">
    <property type="protein sequence ID" value="KAF2026717.1"/>
    <property type="molecule type" value="Genomic_DNA"/>
</dbReference>
<dbReference type="SUPFAM" id="SSF55003">
    <property type="entry name" value="PAP/Archaeal CCA-adding enzyme, C-terminal domain"/>
    <property type="match status" value="1"/>
</dbReference>
<sequence length="1211" mass="136193">MAATKETSSSIRIATASHDTALCIIPPNTDCGDIDRLRELYDKSYGVWPAHISLIYPFVAPDNLLRAQQQIQDHFERNLESKDAQVVTLDEPGLFKHRNNSTVFLHEIQTGSKSSMLMMREMALQALGQMPKATNLHLTIGQTEDNTLFSQQYLLSKARLLPELNFRIGALAILVRDRTVSSTSTHAMRLWGVIRVATPGLCWTPSIPEQWISQHVNIDTALNPDEDHLDEATSTDIAFSRQIQSGSTYHYEPGEDTWSTGYEITHTSRETAKTISVASYNVLIDSEYPPARDRDPHLVQAILSKSALADILVLQEVSDDFLSYLLDHEEVKSRYAYTSHGPPSQADIGPLSSLRNVVILSRWFFTWNFVPFQRRHKGALVASFHGLLRSGLHSQPDLVVAEVHLTCGLTDGSVAAKKVQLQNLTSYLTQWHSTSSWIIAGDFNIPTSTYTIGTALKDKSVTPQTVQTLSAMETSLSQIGLFDAWAVAHVEAVDDPLTNTQEELFEGEEGATFDPRNNVLAAATSGTSNNRPQRYDRVLVRSKDSLRVLHFNHFGLPEVVAGSQVVPSDHSGVRATFRILDQSHIDGANADSRNLIAVEHKRATSLMSDSADLASVLEAHQMFPDETAVQQRRQAFERLRTVVLGEFEQDANTTDSPMVMVPVGSYALGVWTSESDIDCLCIGTISSKTFFKLVRHRILKAEGQDVRILRKVEANTGTMLELSVNGVAMDLQYCPAARVVERWADFHKLSASDPIFNLSILSLRKLKPYRDLLYIERTLPSLSAFRLAYRCLKLWATQRGIYSAKFGFLGGVHITLILSWISKSIAHDFGSVSAADLVTSFFHHLATFDWANAMMYDAFFHKTKPRYHRSTREPMVVLGFHAPNSNIAHTSTVPALRTLVKESKSASEQLSNSNMTWEKFFWQRPQIQGVSPWFLNAHASYVKIDIQFWGRTLAKGKSLVGWVESRCLSLVVDLHKALAGLEVRIWPARFTNCIANEGDYHGCYLIGLTRTSKTVSSAEEKQSAKQSLEKVMDRFLTQLKTDEKNYDSSTCWLGISLVRPTEVRDLRLDDREWGDYAIDMEPDSDDEDELEEDLDEDHEVKERTIPQRPKPTATPLSLVKLRPASDVLNRLRWDPSLDPADYIIGYEDRFLGAKETGLERWKSEQTDEEFIPQHRILYFKKKGRDDGKGEIVWERATRIDRVFGSGVGDGR</sequence>
<keyword evidence="7" id="KW-0067">ATP-binding</keyword>
<evidence type="ECO:0000256" key="4">
    <source>
        <dbReference type="ARBA" id="ARBA00022664"/>
    </source>
</evidence>
<evidence type="ECO:0000259" key="10">
    <source>
        <dbReference type="Pfam" id="PF01909"/>
    </source>
</evidence>
<dbReference type="InterPro" id="IPR002934">
    <property type="entry name" value="Polymerase_NTP_transf_dom"/>
</dbReference>
<dbReference type="Gene3D" id="3.30.460.10">
    <property type="entry name" value="Beta Polymerase, domain 2"/>
    <property type="match status" value="1"/>
</dbReference>
<keyword evidence="6" id="KW-0547">Nucleotide-binding</keyword>
<dbReference type="GO" id="GO:1990817">
    <property type="term" value="F:poly(A) RNA polymerase activity"/>
    <property type="evidence" value="ECO:0007669"/>
    <property type="project" value="UniProtKB-EC"/>
</dbReference>
<dbReference type="SUPFAM" id="SSF56219">
    <property type="entry name" value="DNase I-like"/>
    <property type="match status" value="1"/>
</dbReference>
<dbReference type="PANTHER" id="PTHR10682:SF23">
    <property type="entry name" value="POLYNUCLEOTIDE ADENYLYLTRANSFERASE"/>
    <property type="match status" value="1"/>
</dbReference>
<dbReference type="PANTHER" id="PTHR10682">
    <property type="entry name" value="POLY A POLYMERASE"/>
    <property type="match status" value="1"/>
</dbReference>
<evidence type="ECO:0000313" key="15">
    <source>
        <dbReference type="Proteomes" id="UP000799777"/>
    </source>
</evidence>
<keyword evidence="5" id="KW-0808">Transferase</keyword>
<evidence type="ECO:0000259" key="12">
    <source>
        <dbReference type="Pfam" id="PF04457"/>
    </source>
</evidence>
<dbReference type="Gene3D" id="3.60.10.10">
    <property type="entry name" value="Endonuclease/exonuclease/phosphatase"/>
    <property type="match status" value="1"/>
</dbReference>
<dbReference type="EC" id="2.7.7.19" evidence="3"/>
<feature type="domain" description="Endonuclease/exonuclease/phosphatase" evidence="11">
    <location>
        <begin position="278"/>
        <end position="570"/>
    </location>
</feature>
<keyword evidence="15" id="KW-1185">Reference proteome</keyword>
<organism evidence="14 15">
    <name type="scientific">Setomelanomma holmii</name>
    <dbReference type="NCBI Taxonomy" id="210430"/>
    <lineage>
        <taxon>Eukaryota</taxon>
        <taxon>Fungi</taxon>
        <taxon>Dikarya</taxon>
        <taxon>Ascomycota</taxon>
        <taxon>Pezizomycotina</taxon>
        <taxon>Dothideomycetes</taxon>
        <taxon>Pleosporomycetidae</taxon>
        <taxon>Pleosporales</taxon>
        <taxon>Pleosporineae</taxon>
        <taxon>Phaeosphaeriaceae</taxon>
        <taxon>Setomelanomma</taxon>
    </lineage>
</organism>
<keyword evidence="8" id="KW-0539">Nucleus</keyword>
<dbReference type="SUPFAM" id="SSF81301">
    <property type="entry name" value="Nucleotidyltransferase"/>
    <property type="match status" value="1"/>
</dbReference>
<gene>
    <name evidence="14" type="ORF">EK21DRAFT_73603</name>
</gene>
<feature type="domain" description="MJ1316 RNA cyclic group end recognition" evidence="12">
    <location>
        <begin position="1121"/>
        <end position="1195"/>
    </location>
</feature>
<dbReference type="Gene3D" id="1.10.1410.10">
    <property type="match status" value="1"/>
</dbReference>
<dbReference type="InterPro" id="IPR011068">
    <property type="entry name" value="NuclTrfase_I-like_C"/>
</dbReference>
<dbReference type="Pfam" id="PF13563">
    <property type="entry name" value="2_5_RNA_ligase2"/>
    <property type="match status" value="1"/>
</dbReference>
<dbReference type="AlphaFoldDB" id="A0A9P4LJK7"/>
<dbReference type="GO" id="GO:0006397">
    <property type="term" value="P:mRNA processing"/>
    <property type="evidence" value="ECO:0007669"/>
    <property type="project" value="UniProtKB-KW"/>
</dbReference>
<dbReference type="SUPFAM" id="SSF81631">
    <property type="entry name" value="PAP/OAS1 substrate-binding domain"/>
    <property type="match status" value="1"/>
</dbReference>
<evidence type="ECO:0000259" key="13">
    <source>
        <dbReference type="Pfam" id="PF04928"/>
    </source>
</evidence>
<dbReference type="InterPro" id="IPR043519">
    <property type="entry name" value="NT_sf"/>
</dbReference>
<evidence type="ECO:0000256" key="1">
    <source>
        <dbReference type="ARBA" id="ARBA00004123"/>
    </source>
</evidence>
<reference evidence="14" key="1">
    <citation type="journal article" date="2020" name="Stud. Mycol.">
        <title>101 Dothideomycetes genomes: a test case for predicting lifestyles and emergence of pathogens.</title>
        <authorList>
            <person name="Haridas S."/>
            <person name="Albert R."/>
            <person name="Binder M."/>
            <person name="Bloem J."/>
            <person name="Labutti K."/>
            <person name="Salamov A."/>
            <person name="Andreopoulos B."/>
            <person name="Baker S."/>
            <person name="Barry K."/>
            <person name="Bills G."/>
            <person name="Bluhm B."/>
            <person name="Cannon C."/>
            <person name="Castanera R."/>
            <person name="Culley D."/>
            <person name="Daum C."/>
            <person name="Ezra D."/>
            <person name="Gonzalez J."/>
            <person name="Henrissat B."/>
            <person name="Kuo A."/>
            <person name="Liang C."/>
            <person name="Lipzen A."/>
            <person name="Lutzoni F."/>
            <person name="Magnuson J."/>
            <person name="Mondo S."/>
            <person name="Nolan M."/>
            <person name="Ohm R."/>
            <person name="Pangilinan J."/>
            <person name="Park H.-J."/>
            <person name="Ramirez L."/>
            <person name="Alfaro M."/>
            <person name="Sun H."/>
            <person name="Tritt A."/>
            <person name="Yoshinaga Y."/>
            <person name="Zwiers L.-H."/>
            <person name="Turgeon B."/>
            <person name="Goodwin S."/>
            <person name="Spatafora J."/>
            <person name="Crous P."/>
            <person name="Grigoriev I."/>
        </authorList>
    </citation>
    <scope>NUCLEOTIDE SEQUENCE</scope>
    <source>
        <strain evidence="14">CBS 110217</strain>
    </source>
</reference>
<dbReference type="Pfam" id="PF04928">
    <property type="entry name" value="PAP_central"/>
    <property type="match status" value="1"/>
</dbReference>
<feature type="domain" description="Poly(A) polymerase central" evidence="13">
    <location>
        <begin position="785"/>
        <end position="921"/>
    </location>
</feature>
<dbReference type="GO" id="GO:0003723">
    <property type="term" value="F:RNA binding"/>
    <property type="evidence" value="ECO:0007669"/>
    <property type="project" value="InterPro"/>
</dbReference>
<protein>
    <recommendedName>
        <fullName evidence="3">polynucleotide adenylyltransferase</fullName>
        <ecNumber evidence="3">2.7.7.19</ecNumber>
    </recommendedName>
</protein>
<dbReference type="InterPro" id="IPR007012">
    <property type="entry name" value="PolA_pol_cen_dom"/>
</dbReference>
<dbReference type="InterPro" id="IPR040459">
    <property type="entry name" value="MJ1316"/>
</dbReference>
<dbReference type="Gene3D" id="3.90.1140.10">
    <property type="entry name" value="Cyclic phosphodiesterase"/>
    <property type="match status" value="1"/>
</dbReference>
<evidence type="ECO:0000256" key="6">
    <source>
        <dbReference type="ARBA" id="ARBA00022741"/>
    </source>
</evidence>
<comment type="subcellular location">
    <subcellularLocation>
        <location evidence="1">Nucleus</location>
    </subcellularLocation>
</comment>
<dbReference type="OrthoDB" id="10263155at2759"/>
<comment type="similarity">
    <text evidence="2">Belongs to the poly(A) polymerase family.</text>
</comment>
<dbReference type="Gene3D" id="3.30.70.590">
    <property type="entry name" value="Poly(A) polymerase predicted RNA binding domain"/>
    <property type="match status" value="1"/>
</dbReference>
<evidence type="ECO:0000313" key="14">
    <source>
        <dbReference type="EMBL" id="KAF2026717.1"/>
    </source>
</evidence>
<comment type="caution">
    <text evidence="14">The sequence shown here is derived from an EMBL/GenBank/DDBJ whole genome shotgun (WGS) entry which is preliminary data.</text>
</comment>
<accession>A0A9P4LJK7</accession>
<name>A0A9P4LJK7_9PLEO</name>
<evidence type="ECO:0000256" key="7">
    <source>
        <dbReference type="ARBA" id="ARBA00022840"/>
    </source>
</evidence>